<evidence type="ECO:0000256" key="7">
    <source>
        <dbReference type="ARBA" id="ARBA00023136"/>
    </source>
</evidence>
<organism evidence="10 11">
    <name type="scientific">Basidiobolus ranarum</name>
    <dbReference type="NCBI Taxonomy" id="34480"/>
    <lineage>
        <taxon>Eukaryota</taxon>
        <taxon>Fungi</taxon>
        <taxon>Fungi incertae sedis</taxon>
        <taxon>Zoopagomycota</taxon>
        <taxon>Entomophthoromycotina</taxon>
        <taxon>Basidiobolomycetes</taxon>
        <taxon>Basidiobolales</taxon>
        <taxon>Basidiobolaceae</taxon>
        <taxon>Basidiobolus</taxon>
    </lineage>
</organism>
<keyword evidence="8 9" id="KW-0961">Cell wall biogenesis/degradation</keyword>
<evidence type="ECO:0000256" key="3">
    <source>
        <dbReference type="ARBA" id="ARBA00022475"/>
    </source>
</evidence>
<keyword evidence="9" id="KW-1133">Transmembrane helix</keyword>
<feature type="transmembrane region" description="Helical" evidence="9">
    <location>
        <begin position="189"/>
        <end position="210"/>
    </location>
</feature>
<feature type="transmembrane region" description="Helical" evidence="9">
    <location>
        <begin position="106"/>
        <end position="131"/>
    </location>
</feature>
<feature type="transmembrane region" description="Helical" evidence="9">
    <location>
        <begin position="51"/>
        <end position="71"/>
    </location>
</feature>
<feature type="transmembrane region" description="Helical" evidence="9">
    <location>
        <begin position="324"/>
        <end position="341"/>
    </location>
</feature>
<keyword evidence="4 9" id="KW-0328">Glycosyltransferase</keyword>
<evidence type="ECO:0000313" key="10">
    <source>
        <dbReference type="EMBL" id="KAK9696700.1"/>
    </source>
</evidence>
<dbReference type="SUPFAM" id="SSF103473">
    <property type="entry name" value="MFS general substrate transporter"/>
    <property type="match status" value="1"/>
</dbReference>
<feature type="transmembrane region" description="Helical" evidence="9">
    <location>
        <begin position="22"/>
        <end position="39"/>
    </location>
</feature>
<evidence type="ECO:0000256" key="6">
    <source>
        <dbReference type="ARBA" id="ARBA00022692"/>
    </source>
</evidence>
<keyword evidence="3 9" id="KW-1003">Cell membrane</keyword>
<name>A0ABR2VTB3_9FUNG</name>
<feature type="non-terminal residue" evidence="10">
    <location>
        <position position="1"/>
    </location>
</feature>
<dbReference type="InterPro" id="IPR004835">
    <property type="entry name" value="Chitin_synth"/>
</dbReference>
<proteinExistence type="inferred from homology"/>
<dbReference type="Pfam" id="PF01644">
    <property type="entry name" value="Chitin_synth_1"/>
    <property type="match status" value="1"/>
</dbReference>
<comment type="catalytic activity">
    <reaction evidence="9">
        <text>[(1-&gt;4)-N-acetyl-beta-D-glucosaminyl](n) + UDP-N-acetyl-alpha-D-glucosamine = [(1-&gt;4)-N-acetyl-beta-D-glucosaminyl](n+1) + UDP + H(+)</text>
        <dbReference type="Rhea" id="RHEA:16637"/>
        <dbReference type="Rhea" id="RHEA-COMP:9593"/>
        <dbReference type="Rhea" id="RHEA-COMP:9595"/>
        <dbReference type="ChEBI" id="CHEBI:15378"/>
        <dbReference type="ChEBI" id="CHEBI:17029"/>
        <dbReference type="ChEBI" id="CHEBI:57705"/>
        <dbReference type="ChEBI" id="CHEBI:58223"/>
        <dbReference type="EC" id="2.4.1.16"/>
    </reaction>
</comment>
<evidence type="ECO:0000256" key="4">
    <source>
        <dbReference type="ARBA" id="ARBA00022676"/>
    </source>
</evidence>
<keyword evidence="6 9" id="KW-0812">Transmembrane</keyword>
<evidence type="ECO:0000313" key="11">
    <source>
        <dbReference type="Proteomes" id="UP001479436"/>
    </source>
</evidence>
<dbReference type="EMBL" id="JASJQH010007933">
    <property type="protein sequence ID" value="KAK9696700.1"/>
    <property type="molecule type" value="Genomic_DNA"/>
</dbReference>
<accession>A0ABR2VTB3</accession>
<evidence type="ECO:0000256" key="9">
    <source>
        <dbReference type="RuleBase" id="RU366040"/>
    </source>
</evidence>
<sequence>AAKAETDVPDNWPEFISQRRRWLNGSLFAAFFATAHWMRIYGAEHGMFRKILFFIQFVYNIISLFFSWFTLGNFYLTFYFLADAAVPKNPDGSTRHSYDPDRPDPFFGYSWIVFPIARQIFLLGIIVQFILSLGNRPQGSKAVYLICVFIFAFIMAIMLYTVGFNLYMYFSDPSNTQLLLKHPFAKETLNLFIALASTYGLYIVSSILYLDPWHMITSFIQYLFIFPSYVNILMVYAFCNTHDVSWGTKGDNGSTGDLGKVMVQTTKQGKEVAALAVPSQRQDINAIYEETVKDLSIRPVIQKDKRDAKTKKEDYYRLFRTRTVLVWIFSNVILILVFQAIETNSWFNLNTPKVADSKHFYLTFIFWAVAILSLIKFIGCFAYLYLSCLCG</sequence>
<feature type="transmembrane region" description="Helical" evidence="9">
    <location>
        <begin position="361"/>
        <end position="386"/>
    </location>
</feature>
<keyword evidence="5 9" id="KW-0808">Transferase</keyword>
<dbReference type="InterPro" id="IPR036259">
    <property type="entry name" value="MFS_trans_sf"/>
</dbReference>
<protein>
    <recommendedName>
        <fullName evidence="2 9">Chitin synthase</fullName>
        <ecNumber evidence="2 9">2.4.1.16</ecNumber>
    </recommendedName>
</protein>
<comment type="function">
    <text evidence="9">Polymerizes chitin, a structural polymer of the cell wall and septum, by transferring the sugar moiety of UDP-GlcNAc to the non-reducing end of the growing chitin polymer.</text>
</comment>
<dbReference type="PANTHER" id="PTHR22914:SF9">
    <property type="entry name" value="CHITIN SYNTHASE 1"/>
    <property type="match status" value="1"/>
</dbReference>
<evidence type="ECO:0000256" key="8">
    <source>
        <dbReference type="ARBA" id="ARBA00023316"/>
    </source>
</evidence>
<gene>
    <name evidence="10" type="ORF">K7432_012321</name>
</gene>
<comment type="similarity">
    <text evidence="9">Belongs to the chitin synthase family.</text>
</comment>
<evidence type="ECO:0000256" key="2">
    <source>
        <dbReference type="ARBA" id="ARBA00012543"/>
    </source>
</evidence>
<feature type="transmembrane region" description="Helical" evidence="9">
    <location>
        <begin position="143"/>
        <end position="169"/>
    </location>
</feature>
<evidence type="ECO:0000256" key="5">
    <source>
        <dbReference type="ARBA" id="ARBA00022679"/>
    </source>
</evidence>
<dbReference type="EC" id="2.4.1.16" evidence="2 9"/>
<keyword evidence="7 9" id="KW-0472">Membrane</keyword>
<dbReference type="Proteomes" id="UP001479436">
    <property type="component" value="Unassembled WGS sequence"/>
</dbReference>
<comment type="subcellular location">
    <subcellularLocation>
        <location evidence="1 9">Cell membrane</location>
        <topology evidence="1 9">Multi-pass membrane protein</topology>
    </subcellularLocation>
</comment>
<dbReference type="PANTHER" id="PTHR22914">
    <property type="entry name" value="CHITIN SYNTHASE"/>
    <property type="match status" value="1"/>
</dbReference>
<reference evidence="10 11" key="1">
    <citation type="submission" date="2023-04" db="EMBL/GenBank/DDBJ databases">
        <title>Genome of Basidiobolus ranarum AG-B5.</title>
        <authorList>
            <person name="Stajich J.E."/>
            <person name="Carter-House D."/>
            <person name="Gryganskyi A."/>
        </authorList>
    </citation>
    <scope>NUCLEOTIDE SEQUENCE [LARGE SCALE GENOMIC DNA]</scope>
    <source>
        <strain evidence="10 11">AG-B5</strain>
    </source>
</reference>
<evidence type="ECO:0000256" key="1">
    <source>
        <dbReference type="ARBA" id="ARBA00004651"/>
    </source>
</evidence>
<keyword evidence="11" id="KW-1185">Reference proteome</keyword>
<comment type="caution">
    <text evidence="10">The sequence shown here is derived from an EMBL/GenBank/DDBJ whole genome shotgun (WGS) entry which is preliminary data.</text>
</comment>